<keyword evidence="3" id="KW-1185">Reference proteome</keyword>
<organism evidence="2 3">
    <name type="scientific">Arthrobacter phage Sarge</name>
    <dbReference type="NCBI Taxonomy" id="2885974"/>
    <lineage>
        <taxon>Viruses</taxon>
        <taxon>Duplodnaviria</taxon>
        <taxon>Heunggongvirae</taxon>
        <taxon>Uroviricota</taxon>
        <taxon>Caudoviricetes</taxon>
        <taxon>Sargevirus</taxon>
        <taxon>Sargevirus sarge</taxon>
    </lineage>
</organism>
<reference evidence="2" key="1">
    <citation type="submission" date="2021-09" db="EMBL/GenBank/DDBJ databases">
        <authorList>
            <person name="Prude D.S."/>
            <person name="Stokes N.T."/>
            <person name="Pimienta A.M."/>
            <person name="Mendez E."/>
            <person name="Powell L.D."/>
            <person name="Woodhouse A.S."/>
            <person name="Cunningham F.J."/>
            <person name="Greenfield T.L."/>
            <person name="Smith J.A."/>
            <person name="Hatke H.L."/>
            <person name="Salama S."/>
            <person name="Beyer A.R."/>
            <person name="Klyczek K."/>
            <person name="Garlena R.A."/>
            <person name="Russell D.A."/>
            <person name="Pope W.H."/>
            <person name="Jacobs-Sera D."/>
            <person name="Hatfull G.F."/>
        </authorList>
    </citation>
    <scope>NUCLEOTIDE SEQUENCE</scope>
</reference>
<proteinExistence type="predicted"/>
<evidence type="ECO:0000313" key="3">
    <source>
        <dbReference type="Proteomes" id="UP000827738"/>
    </source>
</evidence>
<dbReference type="EMBL" id="OK040780">
    <property type="protein sequence ID" value="UDL14892.1"/>
    <property type="molecule type" value="Genomic_DNA"/>
</dbReference>
<gene>
    <name evidence="2" type="primary">45</name>
    <name evidence="2" type="ORF">SEA_SARGE_45</name>
</gene>
<dbReference type="GeneID" id="77925153"/>
<dbReference type="KEGG" id="vg:77925153"/>
<accession>A0AAE8Y5D9</accession>
<evidence type="ECO:0000256" key="1">
    <source>
        <dbReference type="SAM" id="MobiDB-lite"/>
    </source>
</evidence>
<name>A0AAE8Y5D9_9CAUD</name>
<feature type="region of interest" description="Disordered" evidence="1">
    <location>
        <begin position="29"/>
        <end position="49"/>
    </location>
</feature>
<evidence type="ECO:0000313" key="2">
    <source>
        <dbReference type="EMBL" id="UDL14892.1"/>
    </source>
</evidence>
<dbReference type="Proteomes" id="UP000827738">
    <property type="component" value="Segment"/>
</dbReference>
<dbReference type="RefSeq" id="YP_010649599.1">
    <property type="nucleotide sequence ID" value="NC_070770.1"/>
</dbReference>
<protein>
    <submittedName>
        <fullName evidence="2">Uncharacterized protein</fullName>
    </submittedName>
</protein>
<sequence>MCNLIEHSERDARIQQAKRGEPIYAATAAEHGIPYEPPPVDNSQSATND</sequence>